<proteinExistence type="predicted"/>
<keyword evidence="2" id="KW-1185">Reference proteome</keyword>
<reference evidence="1 2" key="1">
    <citation type="submission" date="2024-09" db="EMBL/GenBank/DDBJ databases">
        <authorList>
            <person name="Sun Q."/>
            <person name="Mori K."/>
        </authorList>
    </citation>
    <scope>NUCLEOTIDE SEQUENCE [LARGE SCALE GENOMIC DNA]</scope>
    <source>
        <strain evidence="1 2">JCM 4557</strain>
    </source>
</reference>
<evidence type="ECO:0000313" key="1">
    <source>
        <dbReference type="EMBL" id="MFC0846296.1"/>
    </source>
</evidence>
<dbReference type="EMBL" id="JBHMQV010000009">
    <property type="protein sequence ID" value="MFC0846296.1"/>
    <property type="molecule type" value="Genomic_DNA"/>
</dbReference>
<organism evidence="1 2">
    <name type="scientific">Streptomyces noboritoensis</name>
    <dbReference type="NCBI Taxonomy" id="67337"/>
    <lineage>
        <taxon>Bacteria</taxon>
        <taxon>Bacillati</taxon>
        <taxon>Actinomycetota</taxon>
        <taxon>Actinomycetes</taxon>
        <taxon>Kitasatosporales</taxon>
        <taxon>Streptomycetaceae</taxon>
        <taxon>Streptomyces</taxon>
    </lineage>
</organism>
<dbReference type="NCBIfam" id="NF042937">
    <property type="entry name" value="leader_Ms4533A"/>
    <property type="match status" value="1"/>
</dbReference>
<accession>A0ABV6TKH7</accession>
<evidence type="ECO:0000313" key="2">
    <source>
        <dbReference type="Proteomes" id="UP001589887"/>
    </source>
</evidence>
<dbReference type="Proteomes" id="UP001589887">
    <property type="component" value="Unassembled WGS sequence"/>
</dbReference>
<sequence>MPHRPVTPTRAAIELALIGVTGLCVADIHCC</sequence>
<gene>
    <name evidence="1" type="ORF">ACFH04_21650</name>
</gene>
<dbReference type="RefSeq" id="WP_394321361.1">
    <property type="nucleotide sequence ID" value="NZ_JBHMQV010000009.1"/>
</dbReference>
<comment type="caution">
    <text evidence="1">The sequence shown here is derived from an EMBL/GenBank/DDBJ whole genome shotgun (WGS) entry which is preliminary data.</text>
</comment>
<protein>
    <submittedName>
        <fullName evidence="1">Ms4533A family Cys-rich leader peptide</fullName>
    </submittedName>
</protein>
<name>A0ABV6TKH7_9ACTN</name>